<gene>
    <name evidence="2" type="ORF">FOVG_16246</name>
</gene>
<accession>W9NRE5</accession>
<dbReference type="HOGENOM" id="CLU_562635_0_0_1"/>
<reference evidence="2" key="1">
    <citation type="submission" date="2011-10" db="EMBL/GenBank/DDBJ databases">
        <title>The Genome Sequence of Fusarium oxysporum HDV247.</title>
        <authorList>
            <consortium name="The Broad Institute Genome Sequencing Platform"/>
            <person name="Ma L.-J."/>
            <person name="Gale L.R."/>
            <person name="Schwartz D.C."/>
            <person name="Zhou S."/>
            <person name="Corby-Kistler H."/>
            <person name="Young S.K."/>
            <person name="Zeng Q."/>
            <person name="Gargeya S."/>
            <person name="Fitzgerald M."/>
            <person name="Haas B."/>
            <person name="Abouelleil A."/>
            <person name="Alvarado L."/>
            <person name="Arachchi H.M."/>
            <person name="Berlin A."/>
            <person name="Brown A."/>
            <person name="Chapman S.B."/>
            <person name="Chen Z."/>
            <person name="Dunbar C."/>
            <person name="Freedman E."/>
            <person name="Gearin G."/>
            <person name="Goldberg J."/>
            <person name="Griggs A."/>
            <person name="Gujja S."/>
            <person name="Heiman D."/>
            <person name="Howarth C."/>
            <person name="Larson L."/>
            <person name="Lui A."/>
            <person name="MacDonald P.J.P."/>
            <person name="Montmayeur A."/>
            <person name="Murphy C."/>
            <person name="Neiman D."/>
            <person name="Pearson M."/>
            <person name="Priest M."/>
            <person name="Roberts A."/>
            <person name="Saif S."/>
            <person name="Shea T."/>
            <person name="Shenoy N."/>
            <person name="Sisk P."/>
            <person name="Stolte C."/>
            <person name="Sykes S."/>
            <person name="Wortman J."/>
            <person name="Nusbaum C."/>
            <person name="Birren B."/>
        </authorList>
    </citation>
    <scope>NUCLEOTIDE SEQUENCE [LARGE SCALE GENOMIC DNA]</scope>
    <source>
        <strain evidence="2">HDV247</strain>
    </source>
</reference>
<evidence type="ECO:0008006" key="3">
    <source>
        <dbReference type="Google" id="ProtNLM"/>
    </source>
</evidence>
<protein>
    <recommendedName>
        <fullName evidence="3">C2H2-type domain-containing protein</fullName>
    </recommendedName>
</protein>
<feature type="region of interest" description="Disordered" evidence="1">
    <location>
        <begin position="131"/>
        <end position="189"/>
    </location>
</feature>
<dbReference type="Proteomes" id="UP000030751">
    <property type="component" value="Unassembled WGS sequence"/>
</dbReference>
<organism evidence="2">
    <name type="scientific">Fusarium oxysporum f. sp. pisi HDV247</name>
    <dbReference type="NCBI Taxonomy" id="1080344"/>
    <lineage>
        <taxon>Eukaryota</taxon>
        <taxon>Fungi</taxon>
        <taxon>Dikarya</taxon>
        <taxon>Ascomycota</taxon>
        <taxon>Pezizomycotina</taxon>
        <taxon>Sordariomycetes</taxon>
        <taxon>Hypocreomycetidae</taxon>
        <taxon>Hypocreales</taxon>
        <taxon>Nectriaceae</taxon>
        <taxon>Fusarium</taxon>
        <taxon>Fusarium oxysporum species complex</taxon>
    </lineage>
</organism>
<sequence>MSIVALISTGPQTHQQFSVGLMLHDSNYYSIAPKQRKLQAKLDIFLQQLCVLSLYAEFCETVGSNRNKAQEAVGKVHKEALPLPAKGQINAAIRHYNNGANGASNAVVLFPRNVVHCQGPVLHCLTLESSSSQPSGFGYKRVHSPGSANQSGEKKQRSGQQNNDNQGRDNKGNGQGPAKKKRGFGPQQPSGKKFACLFYKLDSGKYECCAGYNLTRWDHVLQHLKRIHLIQEEHCPKCREEFEGEFAEHHKNQHIRRNTCKERTAMDTGLLLEDEYNGLTGLHGSHEEKWREAWKKLFARHPAPYSPFIESLESVLDAQCNTLERELPSLLQSFLHDASVGPGTVSAAGTINAILRLVRNPMPVSTSLANGEPQTEFATPMLGPSSRAHEIPPCRTPEPPASTAEPFGPSTDAVYAQPIIPTMEETNMYESLWHQSFGEFPIFSTVFDPGNEDPDQWINFSGDGVI</sequence>
<dbReference type="EMBL" id="JH650994">
    <property type="protein sequence ID" value="EXA32562.1"/>
    <property type="molecule type" value="Genomic_DNA"/>
</dbReference>
<dbReference type="PANTHER" id="PTHR38166">
    <property type="entry name" value="C2H2-TYPE DOMAIN-CONTAINING PROTEIN-RELATED"/>
    <property type="match status" value="1"/>
</dbReference>
<evidence type="ECO:0000256" key="1">
    <source>
        <dbReference type="SAM" id="MobiDB-lite"/>
    </source>
</evidence>
<dbReference type="PANTHER" id="PTHR38166:SF1">
    <property type="entry name" value="C2H2-TYPE DOMAIN-CONTAINING PROTEIN"/>
    <property type="match status" value="1"/>
</dbReference>
<dbReference type="AlphaFoldDB" id="W9NRE5"/>
<reference evidence="2" key="2">
    <citation type="submission" date="2012-05" db="EMBL/GenBank/DDBJ databases">
        <title>Annotation of the Genome Sequence of Fusarium oxysporum HDV247.</title>
        <authorList>
            <consortium name="The Broad Institute Genomics Platform"/>
            <person name="Ma L.-J."/>
            <person name="Corby-Kistler H."/>
            <person name="Broz K."/>
            <person name="Gale L.R."/>
            <person name="Jonkers W."/>
            <person name="O'Donnell K."/>
            <person name="Ploetz R."/>
            <person name="Steinberg C."/>
            <person name="Schwartz D.C."/>
            <person name="VanEtten H."/>
            <person name="Zhou S."/>
            <person name="Young S.K."/>
            <person name="Zeng Q."/>
            <person name="Gargeya S."/>
            <person name="Fitzgerald M."/>
            <person name="Abouelleil A."/>
            <person name="Alvarado L."/>
            <person name="Chapman S.B."/>
            <person name="Gainer-Dewar J."/>
            <person name="Goldberg J."/>
            <person name="Griggs A."/>
            <person name="Gujja S."/>
            <person name="Hansen M."/>
            <person name="Howarth C."/>
            <person name="Imamovic A."/>
            <person name="Ireland A."/>
            <person name="Larimer J."/>
            <person name="McCowan C."/>
            <person name="Murphy C."/>
            <person name="Pearson M."/>
            <person name="Poon T.W."/>
            <person name="Priest M."/>
            <person name="Roberts A."/>
            <person name="Saif S."/>
            <person name="Shea T."/>
            <person name="Sykes S."/>
            <person name="Wortman J."/>
            <person name="Nusbaum C."/>
            <person name="Birren B."/>
        </authorList>
    </citation>
    <scope>NUCLEOTIDE SEQUENCE</scope>
    <source>
        <strain evidence="2">HDV247</strain>
    </source>
</reference>
<evidence type="ECO:0000313" key="2">
    <source>
        <dbReference type="EMBL" id="EXA32562.1"/>
    </source>
</evidence>
<dbReference type="OrthoDB" id="4772970at2759"/>
<name>W9NRE5_FUSOX</name>
<feature type="region of interest" description="Disordered" evidence="1">
    <location>
        <begin position="385"/>
        <end position="408"/>
    </location>
</feature>
<proteinExistence type="predicted"/>